<proteinExistence type="predicted"/>
<gene>
    <name evidence="1" type="ORF">B0H17DRAFT_1094263</name>
</gene>
<keyword evidence="2" id="KW-1185">Reference proteome</keyword>
<name>A0AAD7G6V4_MYCRO</name>
<protein>
    <recommendedName>
        <fullName evidence="3">F-box domain-containing protein</fullName>
    </recommendedName>
</protein>
<organism evidence="1 2">
    <name type="scientific">Mycena rosella</name>
    <name type="common">Pink bonnet</name>
    <name type="synonym">Agaricus rosellus</name>
    <dbReference type="NCBI Taxonomy" id="1033263"/>
    <lineage>
        <taxon>Eukaryota</taxon>
        <taxon>Fungi</taxon>
        <taxon>Dikarya</taxon>
        <taxon>Basidiomycota</taxon>
        <taxon>Agaricomycotina</taxon>
        <taxon>Agaricomycetes</taxon>
        <taxon>Agaricomycetidae</taxon>
        <taxon>Agaricales</taxon>
        <taxon>Marasmiineae</taxon>
        <taxon>Mycenaceae</taxon>
        <taxon>Mycena</taxon>
    </lineage>
</organism>
<dbReference type="Proteomes" id="UP001221757">
    <property type="component" value="Unassembled WGS sequence"/>
</dbReference>
<evidence type="ECO:0000313" key="2">
    <source>
        <dbReference type="Proteomes" id="UP001221757"/>
    </source>
</evidence>
<dbReference type="AlphaFoldDB" id="A0AAD7G6V4"/>
<comment type="caution">
    <text evidence="1">The sequence shown here is derived from an EMBL/GenBank/DDBJ whole genome shotgun (WGS) entry which is preliminary data.</text>
</comment>
<reference evidence="1" key="1">
    <citation type="submission" date="2023-03" db="EMBL/GenBank/DDBJ databases">
        <title>Massive genome expansion in bonnet fungi (Mycena s.s.) driven by repeated elements and novel gene families across ecological guilds.</title>
        <authorList>
            <consortium name="Lawrence Berkeley National Laboratory"/>
            <person name="Harder C.B."/>
            <person name="Miyauchi S."/>
            <person name="Viragh M."/>
            <person name="Kuo A."/>
            <person name="Thoen E."/>
            <person name="Andreopoulos B."/>
            <person name="Lu D."/>
            <person name="Skrede I."/>
            <person name="Drula E."/>
            <person name="Henrissat B."/>
            <person name="Morin E."/>
            <person name="Kohler A."/>
            <person name="Barry K."/>
            <person name="LaButti K."/>
            <person name="Morin E."/>
            <person name="Salamov A."/>
            <person name="Lipzen A."/>
            <person name="Mereny Z."/>
            <person name="Hegedus B."/>
            <person name="Baldrian P."/>
            <person name="Stursova M."/>
            <person name="Weitz H."/>
            <person name="Taylor A."/>
            <person name="Grigoriev I.V."/>
            <person name="Nagy L.G."/>
            <person name="Martin F."/>
            <person name="Kauserud H."/>
        </authorList>
    </citation>
    <scope>NUCLEOTIDE SEQUENCE</scope>
    <source>
        <strain evidence="1">CBHHK067</strain>
    </source>
</reference>
<dbReference type="EMBL" id="JARKIE010000249">
    <property type="protein sequence ID" value="KAJ7661692.1"/>
    <property type="molecule type" value="Genomic_DNA"/>
</dbReference>
<evidence type="ECO:0008006" key="3">
    <source>
        <dbReference type="Google" id="ProtNLM"/>
    </source>
</evidence>
<evidence type="ECO:0000313" key="1">
    <source>
        <dbReference type="EMBL" id="KAJ7661692.1"/>
    </source>
</evidence>
<sequence length="412" mass="45482">MSESPPSLLSLPNELLVAIIAVGQEARLPDDDFKPEWTMSRVSSRLRALTIGAPELWTLVEIALHAGFGRAVEKSKLYLERSQRCKVWAAVRGQPMHQFSWSDPRVEKRLVAERLGHILPHTHRIWRLDIIAESVSMNAIGAMFRDAAAPSLEHLQIVPPPNFRRDRSHAVLEIFTAGAPPALAVLKLSGFMLVFPTPQWTASLVRLEMQRGGGIVWVDEESFTATTTPWPSLDFLHIDTSLLYSLTIPSLRSLHAPALVELTIHHGHGAVFDATALPTIFVKFPALSSLSFVSTGCNCEEGMPPMHLPSQFPPLHLFPALSSLTLINQCPTITTNMLEHFLGPAPLLDTVTVCPPKDTIENVYTALQAVICSKRGSAQAIPKFRFPRARFEQSYWTANGVGVELFDATEAA</sequence>
<accession>A0AAD7G6V4</accession>